<dbReference type="InterPro" id="IPR014729">
    <property type="entry name" value="Rossmann-like_a/b/a_fold"/>
</dbReference>
<dbReference type="SUPFAM" id="SSF52374">
    <property type="entry name" value="Nucleotidylyl transferase"/>
    <property type="match status" value="1"/>
</dbReference>
<dbReference type="InterPro" id="IPR029056">
    <property type="entry name" value="Ribokinase-like"/>
</dbReference>
<dbReference type="AlphaFoldDB" id="A0A1F8F3N1"/>
<dbReference type="SUPFAM" id="SSF53613">
    <property type="entry name" value="Ribokinase-like"/>
    <property type="match status" value="1"/>
</dbReference>
<dbReference type="GO" id="GO:0005829">
    <property type="term" value="C:cytosol"/>
    <property type="evidence" value="ECO:0007669"/>
    <property type="project" value="TreeGrafter"/>
</dbReference>
<feature type="domain" description="Cytidyltransferase-like" evidence="4">
    <location>
        <begin position="33"/>
        <end position="126"/>
    </location>
</feature>
<dbReference type="GO" id="GO:0033786">
    <property type="term" value="F:heptose-1-phosphate adenylyltransferase activity"/>
    <property type="evidence" value="ECO:0007669"/>
    <property type="project" value="TreeGrafter"/>
</dbReference>
<dbReference type="Proteomes" id="UP000176834">
    <property type="component" value="Unassembled WGS sequence"/>
</dbReference>
<keyword evidence="2" id="KW-0119">Carbohydrate metabolism</keyword>
<evidence type="ECO:0008006" key="7">
    <source>
        <dbReference type="Google" id="ProtNLM"/>
    </source>
</evidence>
<organism evidence="5 6">
    <name type="scientific">Candidatus Yanofskybacteria bacterium RIFCSPHIGHO2_02_FULL_38_22b</name>
    <dbReference type="NCBI Taxonomy" id="1802673"/>
    <lineage>
        <taxon>Bacteria</taxon>
        <taxon>Candidatus Yanofskyibacteriota</taxon>
    </lineage>
</organism>
<evidence type="ECO:0000313" key="5">
    <source>
        <dbReference type="EMBL" id="OGN07755.1"/>
    </source>
</evidence>
<dbReference type="NCBIfam" id="TIGR00125">
    <property type="entry name" value="cyt_tran_rel"/>
    <property type="match status" value="1"/>
</dbReference>
<dbReference type="Gene3D" id="3.40.50.620">
    <property type="entry name" value="HUPs"/>
    <property type="match status" value="1"/>
</dbReference>
<sequence length="509" mass="56785">MSSYRTKIKPASELAKLIKRFKVQGKKVVLSHGSFDVIHHGHFYYLNEAKKHGDIHVVSVVSDLFIKKGLARPIFNQKMRLGSIASLNSVDYVVLCDNTGPWDLIKQLKPDIYVKGEDSMAQLENPKSGVSKDKRTIESVGGTFSLTKAIPIHSIDISNSFNRGLSQEAASFVNSFRKKYNVADMIIEVEKLKKMKVLVIGETIIDEYRYVAPLGKPAKSHVISAQYLQKEEFAGGISACANHIASIVGQVDMVTYLGSKNSKENFIRKKLKSNVRPYFFYCPDQPTIVKRRFVDHAYFSKFFEEYEFNKNYLPLDVEKRVASFLNSKSKHYDLVLVVDYGHGFLSKKLIDIIISKAKFLAVNTQTNSGNAGFNYITKYPKADYVCVDETEARLALQDETGNIDAILKKLHRNLKTKYMIITMARRGAIGYDGNGSLKVVPSLATQITDTVGSGDAFLSISAPCAAAGFPAEFVSFLGSIASAIAVDIIGNKTSVEREEIFRRIGYLLE</sequence>
<evidence type="ECO:0000256" key="2">
    <source>
        <dbReference type="ARBA" id="ARBA00023277"/>
    </source>
</evidence>
<gene>
    <name evidence="5" type="ORF">A3B86_02650</name>
</gene>
<feature type="domain" description="Carbohydrate kinase PfkB" evidence="3">
    <location>
        <begin position="196"/>
        <end position="487"/>
    </location>
</feature>
<dbReference type="InterPro" id="IPR011611">
    <property type="entry name" value="PfkB_dom"/>
</dbReference>
<dbReference type="PANTHER" id="PTHR46969:SF1">
    <property type="entry name" value="BIFUNCTIONAL PROTEIN HLDE"/>
    <property type="match status" value="1"/>
</dbReference>
<dbReference type="Gene3D" id="3.40.1190.20">
    <property type="match status" value="1"/>
</dbReference>
<dbReference type="Pfam" id="PF00294">
    <property type="entry name" value="PfkB"/>
    <property type="match status" value="1"/>
</dbReference>
<dbReference type="GO" id="GO:0033785">
    <property type="term" value="F:heptose 7-phosphate kinase activity"/>
    <property type="evidence" value="ECO:0007669"/>
    <property type="project" value="TreeGrafter"/>
</dbReference>
<dbReference type="PANTHER" id="PTHR46969">
    <property type="entry name" value="BIFUNCTIONAL PROTEIN HLDE"/>
    <property type="match status" value="1"/>
</dbReference>
<accession>A0A1F8F3N1</accession>
<evidence type="ECO:0000259" key="3">
    <source>
        <dbReference type="Pfam" id="PF00294"/>
    </source>
</evidence>
<protein>
    <recommendedName>
        <fullName evidence="7">Cytidyltransferase-like domain-containing protein</fullName>
    </recommendedName>
</protein>
<evidence type="ECO:0000256" key="1">
    <source>
        <dbReference type="ARBA" id="ARBA00023268"/>
    </source>
</evidence>
<dbReference type="Pfam" id="PF01467">
    <property type="entry name" value="CTP_transf_like"/>
    <property type="match status" value="1"/>
</dbReference>
<keyword evidence="1" id="KW-0511">Multifunctional enzyme</keyword>
<evidence type="ECO:0000313" key="6">
    <source>
        <dbReference type="Proteomes" id="UP000176834"/>
    </source>
</evidence>
<reference evidence="5 6" key="1">
    <citation type="journal article" date="2016" name="Nat. Commun.">
        <title>Thousands of microbial genomes shed light on interconnected biogeochemical processes in an aquifer system.</title>
        <authorList>
            <person name="Anantharaman K."/>
            <person name="Brown C.T."/>
            <person name="Hug L.A."/>
            <person name="Sharon I."/>
            <person name="Castelle C.J."/>
            <person name="Probst A.J."/>
            <person name="Thomas B.C."/>
            <person name="Singh A."/>
            <person name="Wilkins M.J."/>
            <person name="Karaoz U."/>
            <person name="Brodie E.L."/>
            <person name="Williams K.H."/>
            <person name="Hubbard S.S."/>
            <person name="Banfield J.F."/>
        </authorList>
    </citation>
    <scope>NUCLEOTIDE SEQUENCE [LARGE SCALE GENOMIC DNA]</scope>
</reference>
<dbReference type="InterPro" id="IPR004821">
    <property type="entry name" value="Cyt_trans-like"/>
</dbReference>
<name>A0A1F8F3N1_9BACT</name>
<proteinExistence type="predicted"/>
<comment type="caution">
    <text evidence="5">The sequence shown here is derived from an EMBL/GenBank/DDBJ whole genome shotgun (WGS) entry which is preliminary data.</text>
</comment>
<evidence type="ECO:0000259" key="4">
    <source>
        <dbReference type="Pfam" id="PF01467"/>
    </source>
</evidence>
<dbReference type="EMBL" id="MGJN01000001">
    <property type="protein sequence ID" value="OGN07755.1"/>
    <property type="molecule type" value="Genomic_DNA"/>
</dbReference>